<dbReference type="AlphaFoldDB" id="A0A024T930"/>
<dbReference type="InterPro" id="IPR027806">
    <property type="entry name" value="HARBI1_dom"/>
</dbReference>
<dbReference type="GeneID" id="20092368"/>
<feature type="non-terminal residue" evidence="4">
    <location>
        <position position="1"/>
    </location>
</feature>
<gene>
    <name evidence="4" type="ORF">H310_15318</name>
</gene>
<dbReference type="STRING" id="157072.A0A024T930"/>
<dbReference type="EMBL" id="KI914288">
    <property type="protein sequence ID" value="ETV89842.1"/>
    <property type="molecule type" value="Genomic_DNA"/>
</dbReference>
<evidence type="ECO:0000256" key="2">
    <source>
        <dbReference type="ARBA" id="ARBA00022723"/>
    </source>
</evidence>
<sequence>YCNAVARKGSPLGNVYGFIDGTKIQTCRIESSGDGRNLQRQIYSGHKRFHCLNYQAVTCPDGICVHFFGPMEGRRHDATMLRHSQLLPFLHRHRELFLSKFIYGDPAYGIVDYLLSGYKGNNIGPLKQEFNKWMSRVRQS</sequence>
<evidence type="ECO:0000313" key="4">
    <source>
        <dbReference type="EMBL" id="ETV89842.1"/>
    </source>
</evidence>
<dbReference type="GO" id="GO:0046872">
    <property type="term" value="F:metal ion binding"/>
    <property type="evidence" value="ECO:0007669"/>
    <property type="project" value="UniProtKB-KW"/>
</dbReference>
<accession>A0A024T930</accession>
<reference evidence="4" key="1">
    <citation type="submission" date="2013-12" db="EMBL/GenBank/DDBJ databases">
        <title>The Genome Sequence of Aphanomyces invadans NJM9701.</title>
        <authorList>
            <consortium name="The Broad Institute Genomics Platform"/>
            <person name="Russ C."/>
            <person name="Tyler B."/>
            <person name="van West P."/>
            <person name="Dieguez-Uribeondo J."/>
            <person name="Young S.K."/>
            <person name="Zeng Q."/>
            <person name="Gargeya S."/>
            <person name="Fitzgerald M."/>
            <person name="Abouelleil A."/>
            <person name="Alvarado L."/>
            <person name="Chapman S.B."/>
            <person name="Gainer-Dewar J."/>
            <person name="Goldberg J."/>
            <person name="Griggs A."/>
            <person name="Gujja S."/>
            <person name="Hansen M."/>
            <person name="Howarth C."/>
            <person name="Imamovic A."/>
            <person name="Ireland A."/>
            <person name="Larimer J."/>
            <person name="McCowan C."/>
            <person name="Murphy C."/>
            <person name="Pearson M."/>
            <person name="Poon T.W."/>
            <person name="Priest M."/>
            <person name="Roberts A."/>
            <person name="Saif S."/>
            <person name="Shea T."/>
            <person name="Sykes S."/>
            <person name="Wortman J."/>
            <person name="Nusbaum C."/>
            <person name="Birren B."/>
        </authorList>
    </citation>
    <scope>NUCLEOTIDE SEQUENCE [LARGE SCALE GENOMIC DNA]</scope>
    <source>
        <strain evidence="4">NJM9701</strain>
    </source>
</reference>
<dbReference type="Pfam" id="PF13359">
    <property type="entry name" value="DDE_Tnp_4"/>
    <property type="match status" value="1"/>
</dbReference>
<proteinExistence type="predicted"/>
<dbReference type="VEuPathDB" id="FungiDB:H310_15318"/>
<name>A0A024T930_9STRA</name>
<feature type="non-terminal residue" evidence="4">
    <location>
        <position position="140"/>
    </location>
</feature>
<organism evidence="4">
    <name type="scientific">Aphanomyces invadans</name>
    <dbReference type="NCBI Taxonomy" id="157072"/>
    <lineage>
        <taxon>Eukaryota</taxon>
        <taxon>Sar</taxon>
        <taxon>Stramenopiles</taxon>
        <taxon>Oomycota</taxon>
        <taxon>Saprolegniomycetes</taxon>
        <taxon>Saprolegniales</taxon>
        <taxon>Verrucalvaceae</taxon>
        <taxon>Aphanomyces</taxon>
    </lineage>
</organism>
<dbReference type="RefSeq" id="XP_008881525.1">
    <property type="nucleotide sequence ID" value="XM_008883303.1"/>
</dbReference>
<evidence type="ECO:0000256" key="1">
    <source>
        <dbReference type="ARBA" id="ARBA00001968"/>
    </source>
</evidence>
<keyword evidence="2" id="KW-0479">Metal-binding</keyword>
<evidence type="ECO:0000259" key="3">
    <source>
        <dbReference type="Pfam" id="PF13359"/>
    </source>
</evidence>
<dbReference type="OrthoDB" id="76654at2759"/>
<comment type="cofactor">
    <cofactor evidence="1">
        <name>a divalent metal cation</name>
        <dbReference type="ChEBI" id="CHEBI:60240"/>
    </cofactor>
</comment>
<protein>
    <recommendedName>
        <fullName evidence="3">DDE Tnp4 domain-containing protein</fullName>
    </recommendedName>
</protein>
<feature type="domain" description="DDE Tnp4" evidence="3">
    <location>
        <begin position="19"/>
        <end position="139"/>
    </location>
</feature>